<feature type="region of interest" description="Disordered" evidence="1">
    <location>
        <begin position="53"/>
        <end position="106"/>
    </location>
</feature>
<protein>
    <submittedName>
        <fullName evidence="2">Uncharacterized protein</fullName>
    </submittedName>
</protein>
<reference evidence="3" key="1">
    <citation type="journal article" date="2015" name="BMC Genomics">
        <title>Draft genome of a commonly misdiagnosed multidrug resistant pathogen Candida auris.</title>
        <authorList>
            <person name="Chatterjee S."/>
            <person name="Alampalli S.V."/>
            <person name="Nageshan R.K."/>
            <person name="Chettiar S.T."/>
            <person name="Joshi S."/>
            <person name="Tatu U.S."/>
        </authorList>
    </citation>
    <scope>NUCLEOTIDE SEQUENCE [LARGE SCALE GENOMIC DNA]</scope>
    <source>
        <strain evidence="3">6684</strain>
    </source>
</reference>
<dbReference type="EMBL" id="LGST01000048">
    <property type="protein sequence ID" value="KND96899.1"/>
    <property type="molecule type" value="Genomic_DNA"/>
</dbReference>
<feature type="compositionally biased region" description="Basic and acidic residues" evidence="1">
    <location>
        <begin position="59"/>
        <end position="69"/>
    </location>
</feature>
<sequence>MELSTPFARNQPRGMSAEGEGVPLLGAKKTAPLGLAVIANKGAVARDHVRINRARRRRGTETRNCKEQLQRGTATRNCNDKLKREEADGKAGSGSVLDQPLSKPGA</sequence>
<comment type="caution">
    <text evidence="2">The sequence shown here is derived from an EMBL/GenBank/DDBJ whole genome shotgun (WGS) entry which is preliminary data.</text>
</comment>
<accession>A0A0L0NS86</accession>
<gene>
    <name evidence="2" type="ORF">QG37_06769</name>
</gene>
<feature type="compositionally biased region" description="Basic and acidic residues" evidence="1">
    <location>
        <begin position="78"/>
        <end position="89"/>
    </location>
</feature>
<name>A0A0L0NS86_CANAR</name>
<evidence type="ECO:0000256" key="1">
    <source>
        <dbReference type="SAM" id="MobiDB-lite"/>
    </source>
</evidence>
<organism evidence="2 3">
    <name type="scientific">Candidozyma auris</name>
    <name type="common">Yeast</name>
    <name type="synonym">Candida auris</name>
    <dbReference type="NCBI Taxonomy" id="498019"/>
    <lineage>
        <taxon>Eukaryota</taxon>
        <taxon>Fungi</taxon>
        <taxon>Dikarya</taxon>
        <taxon>Ascomycota</taxon>
        <taxon>Saccharomycotina</taxon>
        <taxon>Pichiomycetes</taxon>
        <taxon>Metschnikowiaceae</taxon>
        <taxon>Candidozyma</taxon>
    </lineage>
</organism>
<proteinExistence type="predicted"/>
<dbReference type="VEuPathDB" id="FungiDB:QG37_06769"/>
<feature type="region of interest" description="Disordered" evidence="1">
    <location>
        <begin position="1"/>
        <end position="21"/>
    </location>
</feature>
<dbReference type="AlphaFoldDB" id="A0A0L0NS86"/>
<evidence type="ECO:0000313" key="3">
    <source>
        <dbReference type="Proteomes" id="UP000037122"/>
    </source>
</evidence>
<dbReference type="Proteomes" id="UP000037122">
    <property type="component" value="Unassembled WGS sequence"/>
</dbReference>
<evidence type="ECO:0000313" key="2">
    <source>
        <dbReference type="EMBL" id="KND96899.1"/>
    </source>
</evidence>